<dbReference type="NCBIfam" id="NF003819">
    <property type="entry name" value="PRK05412.1"/>
    <property type="match status" value="1"/>
</dbReference>
<dbReference type="InterPro" id="IPR036183">
    <property type="entry name" value="YajQ-like_sf"/>
</dbReference>
<sequence>MPSFDIVSQVDLQEVDNAINNVKKEIDSRYDFRGVTTEITFNRKDKRISILTGDEMKIKALRDMLSAHCVRRKIDPRIMDFSEPEGTSKGQLKQQVRLKEGIDKETAKKLVKLIKGAKLKVQAAIQDNQVRVTGKKIDDLQAVISLVREGGFEQPFQFVNMK</sequence>
<dbReference type="EMBL" id="BDFE01000016">
    <property type="protein sequence ID" value="GAU08907.1"/>
    <property type="molecule type" value="Genomic_DNA"/>
</dbReference>
<dbReference type="HAMAP" id="MF_00632">
    <property type="entry name" value="UPF0234"/>
    <property type="match status" value="1"/>
</dbReference>
<dbReference type="Pfam" id="PF04461">
    <property type="entry name" value="YajQ"/>
    <property type="match status" value="1"/>
</dbReference>
<gene>
    <name evidence="4" type="ORF">DPF_1626</name>
</gene>
<proteinExistence type="inferred from homology"/>
<dbReference type="STRING" id="1592317.DPF_1626"/>
<dbReference type="OrthoDB" id="9801447at2"/>
<accession>A0A194AFQ1</accession>
<dbReference type="Gene3D" id="3.30.70.990">
    <property type="entry name" value="YajQ-like, domain 2"/>
    <property type="match status" value="1"/>
</dbReference>
<keyword evidence="5" id="KW-1185">Reference proteome</keyword>
<evidence type="ECO:0000313" key="5">
    <source>
        <dbReference type="Proteomes" id="UP000095200"/>
    </source>
</evidence>
<reference evidence="5" key="1">
    <citation type="submission" date="2016-06" db="EMBL/GenBank/DDBJ databases">
        <title>Draft genome sequence of Desulfoplanes formicivorans strain Pf12B.</title>
        <authorList>
            <person name="Watanabe M."/>
            <person name="Kojima H."/>
            <person name="Fukui M."/>
        </authorList>
    </citation>
    <scope>NUCLEOTIDE SEQUENCE [LARGE SCALE GENOMIC DNA]</scope>
    <source>
        <strain evidence="5">Pf12B</strain>
    </source>
</reference>
<dbReference type="PANTHER" id="PTHR30476:SF0">
    <property type="entry name" value="UPF0234 PROTEIN YAJQ"/>
    <property type="match status" value="1"/>
</dbReference>
<protein>
    <recommendedName>
        <fullName evidence="3">Nucleotide-binding protein DPF_1626</fullName>
    </recommendedName>
</protein>
<dbReference type="GO" id="GO:0000166">
    <property type="term" value="F:nucleotide binding"/>
    <property type="evidence" value="ECO:0007669"/>
    <property type="project" value="UniProtKB-UniRule"/>
</dbReference>
<name>A0A194AFQ1_9BACT</name>
<dbReference type="SUPFAM" id="SSF89963">
    <property type="entry name" value="YajQ-like"/>
    <property type="match status" value="2"/>
</dbReference>
<evidence type="ECO:0000256" key="3">
    <source>
        <dbReference type="HAMAP-Rule" id="MF_00632"/>
    </source>
</evidence>
<dbReference type="AlphaFoldDB" id="A0A194AFQ1"/>
<keyword evidence="1 3" id="KW-0547">Nucleotide-binding</keyword>
<dbReference type="RefSeq" id="WP_069858917.1">
    <property type="nucleotide sequence ID" value="NZ_BDFE01000016.1"/>
</dbReference>
<evidence type="ECO:0000313" key="4">
    <source>
        <dbReference type="EMBL" id="GAU08907.1"/>
    </source>
</evidence>
<dbReference type="Proteomes" id="UP000095200">
    <property type="component" value="Unassembled WGS sequence"/>
</dbReference>
<evidence type="ECO:0000256" key="1">
    <source>
        <dbReference type="ARBA" id="ARBA00022741"/>
    </source>
</evidence>
<dbReference type="CDD" id="cd11740">
    <property type="entry name" value="YajQ_like"/>
    <property type="match status" value="1"/>
</dbReference>
<dbReference type="InterPro" id="IPR035571">
    <property type="entry name" value="UPF0234-like_C"/>
</dbReference>
<dbReference type="GO" id="GO:0005829">
    <property type="term" value="C:cytosol"/>
    <property type="evidence" value="ECO:0007669"/>
    <property type="project" value="TreeGrafter"/>
</dbReference>
<dbReference type="Gene3D" id="3.30.70.860">
    <property type="match status" value="1"/>
</dbReference>
<organism evidence="4 5">
    <name type="scientific">Desulfoplanes formicivorans</name>
    <dbReference type="NCBI Taxonomy" id="1592317"/>
    <lineage>
        <taxon>Bacteria</taxon>
        <taxon>Pseudomonadati</taxon>
        <taxon>Thermodesulfobacteriota</taxon>
        <taxon>Desulfovibrionia</taxon>
        <taxon>Desulfovibrionales</taxon>
        <taxon>Desulfoplanaceae</taxon>
        <taxon>Desulfoplanes</taxon>
    </lineage>
</organism>
<evidence type="ECO:0000256" key="2">
    <source>
        <dbReference type="ARBA" id="ARBA00093450"/>
    </source>
</evidence>
<dbReference type="InterPro" id="IPR007551">
    <property type="entry name" value="YajQ/Smlt4090-like"/>
</dbReference>
<comment type="function">
    <text evidence="3">Nucleotide-binding protein.</text>
</comment>
<dbReference type="PANTHER" id="PTHR30476">
    <property type="entry name" value="UPF0234 PROTEIN YAJQ"/>
    <property type="match status" value="1"/>
</dbReference>
<dbReference type="InterPro" id="IPR035570">
    <property type="entry name" value="UPF0234_N"/>
</dbReference>
<comment type="similarity">
    <text evidence="2 3">Belongs to the YajQ family.</text>
</comment>
<comment type="caution">
    <text evidence="4">The sequence shown here is derived from an EMBL/GenBank/DDBJ whole genome shotgun (WGS) entry which is preliminary data.</text>
</comment>